<dbReference type="EMBL" id="JARRAG010000001">
    <property type="protein sequence ID" value="MDG3002833.1"/>
    <property type="molecule type" value="Genomic_DNA"/>
</dbReference>
<gene>
    <name evidence="1" type="ORF">PZE19_03555</name>
</gene>
<name>A0ABT6F5Y6_9BACT</name>
<organism evidence="1 2">
    <name type="scientific">Paludisphaera mucosa</name>
    <dbReference type="NCBI Taxonomy" id="3030827"/>
    <lineage>
        <taxon>Bacteria</taxon>
        <taxon>Pseudomonadati</taxon>
        <taxon>Planctomycetota</taxon>
        <taxon>Planctomycetia</taxon>
        <taxon>Isosphaerales</taxon>
        <taxon>Isosphaeraceae</taxon>
        <taxon>Paludisphaera</taxon>
    </lineage>
</organism>
<evidence type="ECO:0000313" key="2">
    <source>
        <dbReference type="Proteomes" id="UP001216907"/>
    </source>
</evidence>
<proteinExistence type="predicted"/>
<reference evidence="1 2" key="1">
    <citation type="submission" date="2023-03" db="EMBL/GenBank/DDBJ databases">
        <title>Paludisphaera mucosa sp. nov. a novel planctomycete from northern fen.</title>
        <authorList>
            <person name="Ivanova A."/>
        </authorList>
    </citation>
    <scope>NUCLEOTIDE SEQUENCE [LARGE SCALE GENOMIC DNA]</scope>
    <source>
        <strain evidence="1 2">Pla2</strain>
    </source>
</reference>
<comment type="caution">
    <text evidence="1">The sequence shown here is derived from an EMBL/GenBank/DDBJ whole genome shotgun (WGS) entry which is preliminary data.</text>
</comment>
<sequence length="101" mass="10663">MTSSRLERSVARRTGDPLAVIRRLGFQARSGRPDDLEAEDLHLAVACPFCGSNVPVPSAPCGPPALAGCGNCDVEFDVAPDDLFAAAPGMGMRPHRRVFTA</sequence>
<dbReference type="RefSeq" id="WP_277859196.1">
    <property type="nucleotide sequence ID" value="NZ_JARRAG010000001.1"/>
</dbReference>
<keyword evidence="2" id="KW-1185">Reference proteome</keyword>
<evidence type="ECO:0000313" key="1">
    <source>
        <dbReference type="EMBL" id="MDG3002833.1"/>
    </source>
</evidence>
<accession>A0ABT6F5Y6</accession>
<protein>
    <submittedName>
        <fullName evidence="1">Uncharacterized protein</fullName>
    </submittedName>
</protein>
<dbReference type="Proteomes" id="UP001216907">
    <property type="component" value="Unassembled WGS sequence"/>
</dbReference>